<proteinExistence type="predicted"/>
<protein>
    <submittedName>
        <fullName evidence="2">Uncharacterized protein</fullName>
    </submittedName>
</protein>
<dbReference type="HOGENOM" id="CLU_2494110_0_0_3"/>
<evidence type="ECO:0000313" key="2">
    <source>
        <dbReference type="EMBL" id="AFZ11637.1"/>
    </source>
</evidence>
<keyword evidence="1" id="KW-0812">Transmembrane</keyword>
<name>K9VVX7_9CYAN</name>
<keyword evidence="3" id="KW-1185">Reference proteome</keyword>
<gene>
    <name evidence="2" type="ORF">Cri9333_0705</name>
</gene>
<feature type="transmembrane region" description="Helical" evidence="1">
    <location>
        <begin position="72"/>
        <end position="96"/>
    </location>
</feature>
<dbReference type="Proteomes" id="UP000010472">
    <property type="component" value="Chromosome"/>
</dbReference>
<sequence length="104" mass="11390">MISLLDATLSSSSLSQSRMGSQSTAKTIFILTSMVGWLIVGATLMYLFPLIADQLVSSELTHQWMKTLSRSGYYPMLALVGGGIVLVVTALANIIWYQRFEGKI</sequence>
<dbReference type="AlphaFoldDB" id="K9VVX7"/>
<organism evidence="2 3">
    <name type="scientific">Crinalium epipsammum PCC 9333</name>
    <dbReference type="NCBI Taxonomy" id="1173022"/>
    <lineage>
        <taxon>Bacteria</taxon>
        <taxon>Bacillati</taxon>
        <taxon>Cyanobacteriota</taxon>
        <taxon>Cyanophyceae</taxon>
        <taxon>Gomontiellales</taxon>
        <taxon>Gomontiellaceae</taxon>
        <taxon>Crinalium</taxon>
    </lineage>
</organism>
<feature type="transmembrane region" description="Helical" evidence="1">
    <location>
        <begin position="28"/>
        <end position="52"/>
    </location>
</feature>
<dbReference type="RefSeq" id="WP_015201759.1">
    <property type="nucleotide sequence ID" value="NC_019753.1"/>
</dbReference>
<reference evidence="2 3" key="1">
    <citation type="submission" date="2012-06" db="EMBL/GenBank/DDBJ databases">
        <title>Finished chromosome of genome of Crinalium epipsammum PCC 9333.</title>
        <authorList>
            <consortium name="US DOE Joint Genome Institute"/>
            <person name="Gugger M."/>
            <person name="Coursin T."/>
            <person name="Rippka R."/>
            <person name="Tandeau De Marsac N."/>
            <person name="Huntemann M."/>
            <person name="Wei C.-L."/>
            <person name="Han J."/>
            <person name="Detter J.C."/>
            <person name="Han C."/>
            <person name="Tapia R."/>
            <person name="Davenport K."/>
            <person name="Daligault H."/>
            <person name="Erkkila T."/>
            <person name="Gu W."/>
            <person name="Munk A.C.C."/>
            <person name="Teshima H."/>
            <person name="Xu Y."/>
            <person name="Chain P."/>
            <person name="Chen A."/>
            <person name="Krypides N."/>
            <person name="Mavromatis K."/>
            <person name="Markowitz V."/>
            <person name="Szeto E."/>
            <person name="Ivanova N."/>
            <person name="Mikhailova N."/>
            <person name="Ovchinnikova G."/>
            <person name="Pagani I."/>
            <person name="Pati A."/>
            <person name="Goodwin L."/>
            <person name="Peters L."/>
            <person name="Pitluck S."/>
            <person name="Woyke T."/>
            <person name="Kerfeld C."/>
        </authorList>
    </citation>
    <scope>NUCLEOTIDE SEQUENCE [LARGE SCALE GENOMIC DNA]</scope>
    <source>
        <strain evidence="2 3">PCC 9333</strain>
    </source>
</reference>
<dbReference type="KEGG" id="cep:Cri9333_0705"/>
<dbReference type="EMBL" id="CP003620">
    <property type="protein sequence ID" value="AFZ11637.1"/>
    <property type="molecule type" value="Genomic_DNA"/>
</dbReference>
<evidence type="ECO:0000256" key="1">
    <source>
        <dbReference type="SAM" id="Phobius"/>
    </source>
</evidence>
<dbReference type="eggNOG" id="ENOG5032S3H">
    <property type="taxonomic scope" value="Bacteria"/>
</dbReference>
<evidence type="ECO:0000313" key="3">
    <source>
        <dbReference type="Proteomes" id="UP000010472"/>
    </source>
</evidence>
<keyword evidence="1" id="KW-1133">Transmembrane helix</keyword>
<accession>K9VVX7</accession>
<keyword evidence="1" id="KW-0472">Membrane</keyword>